<sequence length="145" mass="16878">MDKVEGINIRKEILLILMSLFSLETFLDLVAYIVYKPIFNYNIVISVEIFLFIILFISIISIYLIYKNNNYGYLISFMISILILFSAFTLYDNNILDIAVRNIASNYGTFPNPIILFFGITIFLLSIRNVFYLVNQSSLKKVNKE</sequence>
<name>A0A915SSW3_9ARCH</name>
<keyword evidence="1" id="KW-0812">Transmembrane</keyword>
<organism evidence="2 3">
    <name type="scientific">Nanobdella aerobiophila</name>
    <dbReference type="NCBI Taxonomy" id="2586965"/>
    <lineage>
        <taxon>Archaea</taxon>
        <taxon>Nanobdellota</taxon>
        <taxon>Nanobdellia</taxon>
        <taxon>Nanobdellales</taxon>
        <taxon>Nanobdellaceae</taxon>
        <taxon>Nanobdella</taxon>
    </lineage>
</organism>
<feature type="transmembrane region" description="Helical" evidence="1">
    <location>
        <begin position="41"/>
        <end position="66"/>
    </location>
</feature>
<evidence type="ECO:0000313" key="3">
    <source>
        <dbReference type="Proteomes" id="UP001055553"/>
    </source>
</evidence>
<feature type="transmembrane region" description="Helical" evidence="1">
    <location>
        <begin position="12"/>
        <end position="35"/>
    </location>
</feature>
<dbReference type="KEGG" id="naer:MJ1_0497"/>
<evidence type="ECO:0000256" key="1">
    <source>
        <dbReference type="SAM" id="Phobius"/>
    </source>
</evidence>
<keyword evidence="1" id="KW-0472">Membrane</keyword>
<protein>
    <submittedName>
        <fullName evidence="2">Uncharacterized protein</fullName>
    </submittedName>
</protein>
<feature type="transmembrane region" description="Helical" evidence="1">
    <location>
        <begin position="73"/>
        <end position="91"/>
    </location>
</feature>
<dbReference type="RefSeq" id="WP_258392966.1">
    <property type="nucleotide sequence ID" value="NZ_AP019769.1"/>
</dbReference>
<dbReference type="GeneID" id="74568444"/>
<evidence type="ECO:0000313" key="2">
    <source>
        <dbReference type="EMBL" id="BBL45651.1"/>
    </source>
</evidence>
<proteinExistence type="predicted"/>
<reference evidence="3" key="1">
    <citation type="journal article" date="2022" name="Int. J. Syst. Evol. Microbiol.">
        <title>Nanobdella aerobiophila gen. nov., sp. nov., a thermoacidophilic, obligate ectosymbiotic archaeon, and proposal of Nanobdellaceae fam. nov., Nanobdellales ord. nov. and Nanobdellia class. nov.</title>
        <authorList>
            <person name="Kato S."/>
            <person name="Ogasawara A."/>
            <person name="Itoh T."/>
            <person name="Sakai H.D."/>
            <person name="Shimizu M."/>
            <person name="Yuki M."/>
            <person name="Kaneko M."/>
            <person name="Takashina T."/>
            <person name="Ohkuma M."/>
        </authorList>
    </citation>
    <scope>NUCLEOTIDE SEQUENCE [LARGE SCALE GENOMIC DNA]</scope>
    <source>
        <strain evidence="3">MJ1</strain>
    </source>
</reference>
<dbReference type="AlphaFoldDB" id="A0A915SSW3"/>
<dbReference type="Proteomes" id="UP001055553">
    <property type="component" value="Chromosome"/>
</dbReference>
<gene>
    <name evidence="2" type="ORF">MJ1_0497</name>
</gene>
<keyword evidence="1" id="KW-1133">Transmembrane helix</keyword>
<accession>A0A915SSW3</accession>
<keyword evidence="3" id="KW-1185">Reference proteome</keyword>
<feature type="transmembrane region" description="Helical" evidence="1">
    <location>
        <begin position="114"/>
        <end position="134"/>
    </location>
</feature>
<dbReference type="EMBL" id="AP019769">
    <property type="protein sequence ID" value="BBL45651.1"/>
    <property type="molecule type" value="Genomic_DNA"/>
</dbReference>